<sequence length="95" mass="10568">MAIAFAFVTKESRSQRAQANETTVSALAQKTLSQQILENSFNARVSAIYALYDSSAFQNLDIAVNQEFDQSRVLLNQLSQTAALIIPNWKINWSG</sequence>
<organism evidence="1 2">
    <name type="scientific">Photobacterium pectinilyticum</name>
    <dbReference type="NCBI Taxonomy" id="2906793"/>
    <lineage>
        <taxon>Bacteria</taxon>
        <taxon>Pseudomonadati</taxon>
        <taxon>Pseudomonadota</taxon>
        <taxon>Gammaproteobacteria</taxon>
        <taxon>Vibrionales</taxon>
        <taxon>Vibrionaceae</taxon>
        <taxon>Photobacterium</taxon>
    </lineage>
</organism>
<gene>
    <name evidence="1" type="ORF">NHN17_20835</name>
</gene>
<evidence type="ECO:0000313" key="2">
    <source>
        <dbReference type="Proteomes" id="UP001524460"/>
    </source>
</evidence>
<accession>A0ABT1N8R5</accession>
<protein>
    <submittedName>
        <fullName evidence="1">Uncharacterized protein</fullName>
    </submittedName>
</protein>
<comment type="caution">
    <text evidence="1">The sequence shown here is derived from an EMBL/GenBank/DDBJ whole genome shotgun (WGS) entry which is preliminary data.</text>
</comment>
<dbReference type="RefSeq" id="WP_255044571.1">
    <property type="nucleotide sequence ID" value="NZ_JANEYT010000074.1"/>
</dbReference>
<name>A0ABT1N8R5_9GAMM</name>
<dbReference type="Proteomes" id="UP001524460">
    <property type="component" value="Unassembled WGS sequence"/>
</dbReference>
<keyword evidence="2" id="KW-1185">Reference proteome</keyword>
<evidence type="ECO:0000313" key="1">
    <source>
        <dbReference type="EMBL" id="MCQ1060492.1"/>
    </source>
</evidence>
<reference evidence="1 2" key="1">
    <citation type="submission" date="2022-07" db="EMBL/GenBank/DDBJ databases">
        <title>Photobacterium pectinilyticum sp. nov., a marine bacterium isolated from surface seawater of Qingdao offshore.</title>
        <authorList>
            <person name="Wang X."/>
        </authorList>
    </citation>
    <scope>NUCLEOTIDE SEQUENCE [LARGE SCALE GENOMIC DNA]</scope>
    <source>
        <strain evidence="1 2">ZSDE20</strain>
    </source>
</reference>
<proteinExistence type="predicted"/>
<dbReference type="EMBL" id="JANEYT010000074">
    <property type="protein sequence ID" value="MCQ1060492.1"/>
    <property type="molecule type" value="Genomic_DNA"/>
</dbReference>